<dbReference type="Gene3D" id="3.30.70.270">
    <property type="match status" value="1"/>
</dbReference>
<evidence type="ECO:0000256" key="2">
    <source>
        <dbReference type="SAM" id="MobiDB-lite"/>
    </source>
</evidence>
<evidence type="ECO:0000313" key="5">
    <source>
        <dbReference type="Proteomes" id="UP001363151"/>
    </source>
</evidence>
<dbReference type="InterPro" id="IPR017961">
    <property type="entry name" value="DNA_pol_Y-fam_little_finger"/>
</dbReference>
<dbReference type="EMBL" id="JBBJCI010000084">
    <property type="protein sequence ID" value="KAK7249019.1"/>
    <property type="molecule type" value="Genomic_DNA"/>
</dbReference>
<dbReference type="SUPFAM" id="SSF56672">
    <property type="entry name" value="DNA/RNA polymerases"/>
    <property type="match status" value="1"/>
</dbReference>
<protein>
    <recommendedName>
        <fullName evidence="1">DNA polymerase kappa</fullName>
    </recommendedName>
</protein>
<gene>
    <name evidence="4" type="primary">POLK</name>
    <name evidence="4" type="ORF">SO694_00043281</name>
</gene>
<dbReference type="InterPro" id="IPR036775">
    <property type="entry name" value="DNA_pol_Y-fam_lit_finger_sf"/>
</dbReference>
<evidence type="ECO:0000256" key="1">
    <source>
        <dbReference type="ARBA" id="ARBA00016178"/>
    </source>
</evidence>
<dbReference type="Gene3D" id="3.40.1170.60">
    <property type="match status" value="1"/>
</dbReference>
<name>A0ABR1G7E3_AURAN</name>
<comment type="caution">
    <text evidence="4">The sequence shown here is derived from an EMBL/GenBank/DDBJ whole genome shotgun (WGS) entry which is preliminary data.</text>
</comment>
<proteinExistence type="predicted"/>
<dbReference type="Pfam" id="PF00817">
    <property type="entry name" value="IMS"/>
    <property type="match status" value="1"/>
</dbReference>
<accession>A0ABR1G7E3</accession>
<dbReference type="Pfam" id="PF11799">
    <property type="entry name" value="IMS_C"/>
    <property type="match status" value="1"/>
</dbReference>
<dbReference type="InterPro" id="IPR043502">
    <property type="entry name" value="DNA/RNA_pol_sf"/>
</dbReference>
<feature type="region of interest" description="Disordered" evidence="2">
    <location>
        <begin position="233"/>
        <end position="282"/>
    </location>
</feature>
<dbReference type="GO" id="GO:0003887">
    <property type="term" value="F:DNA-directed DNA polymerase activity"/>
    <property type="evidence" value="ECO:0007669"/>
    <property type="project" value="UniProtKB-KW"/>
</dbReference>
<dbReference type="PROSITE" id="PS50173">
    <property type="entry name" value="UMUC"/>
    <property type="match status" value="1"/>
</dbReference>
<dbReference type="InterPro" id="IPR022880">
    <property type="entry name" value="DNApol_IV"/>
</dbReference>
<dbReference type="Gene3D" id="3.30.1490.100">
    <property type="entry name" value="DNA polymerase, Y-family, little finger domain"/>
    <property type="match status" value="1"/>
</dbReference>
<dbReference type="InterPro" id="IPR050116">
    <property type="entry name" value="DNA_polymerase-Y"/>
</dbReference>
<dbReference type="InterPro" id="IPR001126">
    <property type="entry name" value="UmuC"/>
</dbReference>
<keyword evidence="5" id="KW-1185">Reference proteome</keyword>
<dbReference type="InterPro" id="IPR043128">
    <property type="entry name" value="Rev_trsase/Diguanyl_cyclase"/>
</dbReference>
<dbReference type="PANTHER" id="PTHR11076:SF33">
    <property type="entry name" value="DNA POLYMERASE KAPPA"/>
    <property type="match status" value="1"/>
</dbReference>
<keyword evidence="4" id="KW-0808">Transferase</keyword>
<feature type="domain" description="UmuC" evidence="3">
    <location>
        <begin position="108"/>
        <end position="371"/>
    </location>
</feature>
<dbReference type="Gene3D" id="1.10.150.810">
    <property type="match status" value="1"/>
</dbReference>
<sequence length="695" mass="73450">MAERPPNDASRIASVATSLFAHAAAKGGQEGLDREKVNNIIFELSGSSSYTKEKLEHRGDAEKWVAAARRKLETFDGTKRSVAAHHLKKREAALEATRRAMDAAGTVCCVVDFDMFYAAVELRDRPELKDKPVAVGGPGMITTANYVARKWGVRSAMPGFIGQELCRRGPEFGMPRAELVFVRPDFEKYTAVSKVARAIFAEYDPHLACYSLDEAYLDLTLYLRARAAAGSHGEATKLLATPRPRKRKRGAGFGEPDDDDDDEAEADGVGDDEAPDGDDEAAAPAVALPPLDLRDDAAGRLADAVLAEIRARVRAATGGLTLSGGLGPNFRLAKVAADVRKPDGQHRVACGRPGVLAFLRTLPCRKVGGVGRVLEQKLEDGLGVRTCGELLDRLPEVHALFAPKGRDFLQDVALGVGAAGGPEDDDDEDGLPKGLGNERTFRPVSGLGPLLAKLEAIAAIVAARLETRGMRAARATLKLKTSAFHVTTRDARAPEGGPTRERYVQSAASLVALLAPLLRDEVAKADERGAPLELRLMGVRTSDFEVKVAPRAPGQRNLEDAFAPARPPSPKYRPPGGADVDAAVLAELPPDIAGQPGADGPRRRRVAAVAATAGAAGEARGRAAEPGDAVHRGLLLQAARAAAAARPPGPAAGRRGRRGRVSRWASAARARVAALAACRGDVERAVARLLGDAPG</sequence>
<organism evidence="4 5">
    <name type="scientific">Aureococcus anophagefferens</name>
    <name type="common">Harmful bloom alga</name>
    <dbReference type="NCBI Taxonomy" id="44056"/>
    <lineage>
        <taxon>Eukaryota</taxon>
        <taxon>Sar</taxon>
        <taxon>Stramenopiles</taxon>
        <taxon>Ochrophyta</taxon>
        <taxon>Pelagophyceae</taxon>
        <taxon>Pelagomonadales</taxon>
        <taxon>Pelagomonadaceae</taxon>
        <taxon>Aureococcus</taxon>
    </lineage>
</organism>
<reference evidence="4 5" key="1">
    <citation type="submission" date="2024-03" db="EMBL/GenBank/DDBJ databases">
        <title>Aureococcus anophagefferens CCMP1851 and Kratosvirus quantuckense: Draft genome of a second virus-susceptible host strain in the model system.</title>
        <authorList>
            <person name="Chase E."/>
            <person name="Truchon A.R."/>
            <person name="Schepens W."/>
            <person name="Wilhelm S.W."/>
        </authorList>
    </citation>
    <scope>NUCLEOTIDE SEQUENCE [LARGE SCALE GENOMIC DNA]</scope>
    <source>
        <strain evidence="4 5">CCMP1851</strain>
    </source>
</reference>
<keyword evidence="4" id="KW-0239">DNA-directed DNA polymerase</keyword>
<dbReference type="Gene3D" id="1.10.150.20">
    <property type="entry name" value="5' to 3' exonuclease, C-terminal subdomain"/>
    <property type="match status" value="1"/>
</dbReference>
<dbReference type="PANTHER" id="PTHR11076">
    <property type="entry name" value="DNA REPAIR POLYMERASE UMUC / TRANSFERASE FAMILY MEMBER"/>
    <property type="match status" value="1"/>
</dbReference>
<dbReference type="CDD" id="cd03586">
    <property type="entry name" value="PolY_Pol_IV_kappa"/>
    <property type="match status" value="1"/>
</dbReference>
<dbReference type="Proteomes" id="UP001363151">
    <property type="component" value="Unassembled WGS sequence"/>
</dbReference>
<dbReference type="SUPFAM" id="SSF100879">
    <property type="entry name" value="Lesion bypass DNA polymerase (Y-family), little finger domain"/>
    <property type="match status" value="1"/>
</dbReference>
<feature type="compositionally biased region" description="Acidic residues" evidence="2">
    <location>
        <begin position="255"/>
        <end position="281"/>
    </location>
</feature>
<evidence type="ECO:0000313" key="4">
    <source>
        <dbReference type="EMBL" id="KAK7249019.1"/>
    </source>
</evidence>
<feature type="region of interest" description="Disordered" evidence="2">
    <location>
        <begin position="642"/>
        <end position="662"/>
    </location>
</feature>
<evidence type="ECO:0000259" key="3">
    <source>
        <dbReference type="PROSITE" id="PS50173"/>
    </source>
</evidence>
<keyword evidence="4" id="KW-0548">Nucleotidyltransferase</keyword>